<evidence type="ECO:0000313" key="1">
    <source>
        <dbReference type="EMBL" id="KKL97825.1"/>
    </source>
</evidence>
<dbReference type="EMBL" id="LAZR01018071">
    <property type="protein sequence ID" value="KKL97825.1"/>
    <property type="molecule type" value="Genomic_DNA"/>
</dbReference>
<proteinExistence type="predicted"/>
<comment type="caution">
    <text evidence="1">The sequence shown here is derived from an EMBL/GenBank/DDBJ whole genome shotgun (WGS) entry which is preliminary data.</text>
</comment>
<sequence length="690" mass="73958">MGERKTGPKEVVLLKRWENWSDGIGHLVDEPRINGMYYAAGILGLQRELRPAPFFNAPTMGIGFFQFVWTPASATDAAAVIAALEPVDNDSTVAFDAESSGQGTSTTVTISHTCTGSDLCLIVGVSVDNAVPTGVTYNSVAMTKIADQDASAGNASLWRLVGPATGANDIVVTVADSDEIVAGGQSFTKVHQTLPITDFNTKADAASTLISFTTSSFTRGAGVGVFKGENVSVPVNDGTESWNLIEGTAVRGVGVRQMTPGGTESHFQFFFEEEDTSGNPFLYAMRGPRAETAGKYLHKISLAFSDFGEMKAGNHRMTTGLPGQPAKYQTDWYIPAGSDQRPYKLDVVGTGDVSTDTFVDTTGSFTLGSGDQYGNLGFQLIAVVEGAGTYILTLDGNPSTASDWGSAFQTGDKNIRPIGLKSLQGLSFVLTEEGLFSFNNKGNSRLIFEDFRDWRTSFSNTQIKAWHGRLVILHPSGLLLYAVGEDPINIGLETKTSLRSVPPSGVTELHGGIYNSVAIAGTRYIYSFYQPRAVSASALILVAYPKSDDPTDLIWQCLGTGIMSNSDFMMGCHLAASGLPLNTSATRPSLWFGVGGDLEYVVLDEQASPFRSRADTHRVNVLADAYMSEIIFPEPVDITDLIVHTSSDMVSGDEFQISLLVNGSGGGDFNLRQGAADDKENRAFRTSEFR</sequence>
<reference evidence="1" key="1">
    <citation type="journal article" date="2015" name="Nature">
        <title>Complex archaea that bridge the gap between prokaryotes and eukaryotes.</title>
        <authorList>
            <person name="Spang A."/>
            <person name="Saw J.H."/>
            <person name="Jorgensen S.L."/>
            <person name="Zaremba-Niedzwiedzka K."/>
            <person name="Martijn J."/>
            <person name="Lind A.E."/>
            <person name="van Eijk R."/>
            <person name="Schleper C."/>
            <person name="Guy L."/>
            <person name="Ettema T.J."/>
        </authorList>
    </citation>
    <scope>NUCLEOTIDE SEQUENCE</scope>
</reference>
<accession>A0A0F9IVT8</accession>
<gene>
    <name evidence="1" type="ORF">LCGC14_1830540</name>
</gene>
<protein>
    <submittedName>
        <fullName evidence="1">Uncharacterized protein</fullName>
    </submittedName>
</protein>
<name>A0A0F9IVT8_9ZZZZ</name>
<dbReference type="AlphaFoldDB" id="A0A0F9IVT8"/>
<organism evidence="1">
    <name type="scientific">marine sediment metagenome</name>
    <dbReference type="NCBI Taxonomy" id="412755"/>
    <lineage>
        <taxon>unclassified sequences</taxon>
        <taxon>metagenomes</taxon>
        <taxon>ecological metagenomes</taxon>
    </lineage>
</organism>